<reference evidence="2 3" key="1">
    <citation type="submission" date="2019-12" db="EMBL/GenBank/DDBJ databases">
        <title>Complete Genome Sequence of a Quorum-Sensing Bacterium,Rhodobacteraceae bacterium C31, Isolated from a marine microalgae symbiotic bacteria.</title>
        <authorList>
            <person name="Zhang Y."/>
        </authorList>
    </citation>
    <scope>NUCLEOTIDE SEQUENCE [LARGE SCALE GENOMIC DNA]</scope>
    <source>
        <strain evidence="2 3">C31</strain>
    </source>
</reference>
<dbReference type="Pfam" id="PF19905">
    <property type="entry name" value="DUF6378"/>
    <property type="match status" value="1"/>
</dbReference>
<evidence type="ECO:0000259" key="1">
    <source>
        <dbReference type="Pfam" id="PF19905"/>
    </source>
</evidence>
<dbReference type="InterPro" id="IPR045958">
    <property type="entry name" value="DUF6378"/>
</dbReference>
<evidence type="ECO:0000313" key="2">
    <source>
        <dbReference type="EMBL" id="QRF68437.1"/>
    </source>
</evidence>
<proteinExistence type="predicted"/>
<accession>A0ABX7FEV5</accession>
<protein>
    <recommendedName>
        <fullName evidence="1">DUF6378 domain-containing protein</fullName>
    </recommendedName>
</protein>
<keyword evidence="3" id="KW-1185">Reference proteome</keyword>
<name>A0ABX7FEV5_9RHOB</name>
<evidence type="ECO:0000313" key="3">
    <source>
        <dbReference type="Proteomes" id="UP000596387"/>
    </source>
</evidence>
<dbReference type="Proteomes" id="UP000596387">
    <property type="component" value="Chromosome"/>
</dbReference>
<sequence>MLDAAAQAVTVDRAATHGDAESSFATLAAVWSPLLGVPVTAPQVALMLASLKIVRAWGNPGHTDNWVDLAGYAACGGEVAQAGET</sequence>
<dbReference type="EMBL" id="CP047166">
    <property type="protein sequence ID" value="QRF68437.1"/>
    <property type="molecule type" value="Genomic_DNA"/>
</dbReference>
<organism evidence="2 3">
    <name type="scientific">Ponticoccus alexandrii</name>
    <dbReference type="NCBI Taxonomy" id="1943633"/>
    <lineage>
        <taxon>Bacteria</taxon>
        <taxon>Pseudomonadati</taxon>
        <taxon>Pseudomonadota</taxon>
        <taxon>Alphaproteobacteria</taxon>
        <taxon>Rhodobacterales</taxon>
        <taxon>Roseobacteraceae</taxon>
        <taxon>Ponticoccus</taxon>
    </lineage>
</organism>
<feature type="domain" description="DUF6378" evidence="1">
    <location>
        <begin position="1"/>
        <end position="80"/>
    </location>
</feature>
<gene>
    <name evidence="2" type="ORF">GQA70_08590</name>
</gene>